<organism evidence="1">
    <name type="scientific">marine metagenome</name>
    <dbReference type="NCBI Taxonomy" id="408172"/>
    <lineage>
        <taxon>unclassified sequences</taxon>
        <taxon>metagenomes</taxon>
        <taxon>ecological metagenomes</taxon>
    </lineage>
</organism>
<dbReference type="EMBL" id="UINC01097044">
    <property type="protein sequence ID" value="SVC54425.1"/>
    <property type="molecule type" value="Genomic_DNA"/>
</dbReference>
<dbReference type="AlphaFoldDB" id="A0A382N295"/>
<name>A0A382N295_9ZZZZ</name>
<proteinExistence type="predicted"/>
<feature type="non-terminal residue" evidence="1">
    <location>
        <position position="162"/>
    </location>
</feature>
<evidence type="ECO:0000313" key="1">
    <source>
        <dbReference type="EMBL" id="SVC54425.1"/>
    </source>
</evidence>
<dbReference type="PANTHER" id="PTHR45588">
    <property type="entry name" value="TPR DOMAIN-CONTAINING PROTEIN"/>
    <property type="match status" value="1"/>
</dbReference>
<sequence length="162" mass="17857">MIMFSRVLLFVLVVLVAPTGVIDWTLSAQMNMGMASEELPESFKEPMKLFEKGLGPLSRTITTDVVAAQGFFDQGLQLMYAFTPEDAARSFREAQKRDPSCAMCYFGEAWAWGHYLNGPMGPGDLPRAQEAISMARKFADDGSGVEKALIGAMEVRYVGRTD</sequence>
<dbReference type="PANTHER" id="PTHR45588:SF1">
    <property type="entry name" value="WW DOMAIN-CONTAINING PROTEIN"/>
    <property type="match status" value="1"/>
</dbReference>
<gene>
    <name evidence="1" type="ORF">METZ01_LOCUS307279</name>
</gene>
<accession>A0A382N295</accession>
<protein>
    <submittedName>
        <fullName evidence="1">Uncharacterized protein</fullName>
    </submittedName>
</protein>
<reference evidence="1" key="1">
    <citation type="submission" date="2018-05" db="EMBL/GenBank/DDBJ databases">
        <authorList>
            <person name="Lanie J.A."/>
            <person name="Ng W.-L."/>
            <person name="Kazmierczak K.M."/>
            <person name="Andrzejewski T.M."/>
            <person name="Davidsen T.M."/>
            <person name="Wayne K.J."/>
            <person name="Tettelin H."/>
            <person name="Glass J.I."/>
            <person name="Rusch D."/>
            <person name="Podicherti R."/>
            <person name="Tsui H.-C.T."/>
            <person name="Winkler M.E."/>
        </authorList>
    </citation>
    <scope>NUCLEOTIDE SEQUENCE</scope>
</reference>